<dbReference type="SUPFAM" id="SSF55874">
    <property type="entry name" value="ATPase domain of HSP90 chaperone/DNA topoisomerase II/histidine kinase"/>
    <property type="match status" value="1"/>
</dbReference>
<evidence type="ECO:0000259" key="5">
    <source>
        <dbReference type="Pfam" id="PF14501"/>
    </source>
</evidence>
<name>A0A371AY19_9FIRM</name>
<dbReference type="InterPro" id="IPR016120">
    <property type="entry name" value="Sig_transdc_His_kin_SpoOB"/>
</dbReference>
<keyword evidence="4" id="KW-0472">Membrane</keyword>
<protein>
    <submittedName>
        <fullName evidence="7">GHKL domain-containing protein</fullName>
    </submittedName>
</protein>
<feature type="transmembrane region" description="Helical" evidence="4">
    <location>
        <begin position="35"/>
        <end position="52"/>
    </location>
</feature>
<feature type="transmembrane region" description="Helical" evidence="4">
    <location>
        <begin position="128"/>
        <end position="148"/>
    </location>
</feature>
<keyword evidence="1" id="KW-0597">Phosphoprotein</keyword>
<dbReference type="InterPro" id="IPR032834">
    <property type="entry name" value="NatK-like_C"/>
</dbReference>
<feature type="transmembrane region" description="Helical" evidence="4">
    <location>
        <begin position="6"/>
        <end position="23"/>
    </location>
</feature>
<evidence type="ECO:0000256" key="2">
    <source>
        <dbReference type="ARBA" id="ARBA00022679"/>
    </source>
</evidence>
<proteinExistence type="predicted"/>
<feature type="domain" description="SpoOB alpha-helical" evidence="6">
    <location>
        <begin position="244"/>
        <end position="294"/>
    </location>
</feature>
<dbReference type="Pfam" id="PF14501">
    <property type="entry name" value="HATPase_c_5"/>
    <property type="match status" value="1"/>
</dbReference>
<organism evidence="7 8">
    <name type="scientific">Anaerosacchariphilus polymeriproducens</name>
    <dbReference type="NCBI Taxonomy" id="1812858"/>
    <lineage>
        <taxon>Bacteria</taxon>
        <taxon>Bacillati</taxon>
        <taxon>Bacillota</taxon>
        <taxon>Clostridia</taxon>
        <taxon>Lachnospirales</taxon>
        <taxon>Lachnospiraceae</taxon>
        <taxon>Anaerosacchariphilus</taxon>
    </lineage>
</organism>
<dbReference type="InterPro" id="IPR036890">
    <property type="entry name" value="HATPase_C_sf"/>
</dbReference>
<evidence type="ECO:0000313" key="8">
    <source>
        <dbReference type="Proteomes" id="UP000255036"/>
    </source>
</evidence>
<dbReference type="EMBL" id="QRCT01000012">
    <property type="protein sequence ID" value="RDU24475.1"/>
    <property type="molecule type" value="Genomic_DNA"/>
</dbReference>
<keyword evidence="3" id="KW-0418">Kinase</keyword>
<feature type="transmembrane region" description="Helical" evidence="4">
    <location>
        <begin position="197"/>
        <end position="217"/>
    </location>
</feature>
<dbReference type="SUPFAM" id="SSF55890">
    <property type="entry name" value="Sporulation response regulatory protein Spo0B"/>
    <property type="match status" value="1"/>
</dbReference>
<keyword evidence="4" id="KW-0812">Transmembrane</keyword>
<dbReference type="PANTHER" id="PTHR40448:SF1">
    <property type="entry name" value="TWO-COMPONENT SENSOR HISTIDINE KINASE"/>
    <property type="match status" value="1"/>
</dbReference>
<feature type="transmembrane region" description="Helical" evidence="4">
    <location>
        <begin position="168"/>
        <end position="185"/>
    </location>
</feature>
<dbReference type="AlphaFoldDB" id="A0A371AY19"/>
<dbReference type="CDD" id="cd16935">
    <property type="entry name" value="HATPase_AgrC-ComD-like"/>
    <property type="match status" value="1"/>
</dbReference>
<dbReference type="Proteomes" id="UP000255036">
    <property type="component" value="Unassembled WGS sequence"/>
</dbReference>
<keyword evidence="8" id="KW-1185">Reference proteome</keyword>
<keyword evidence="2" id="KW-0808">Transferase</keyword>
<gene>
    <name evidence="7" type="ORF">DWV06_03095</name>
</gene>
<evidence type="ECO:0000256" key="4">
    <source>
        <dbReference type="SAM" id="Phobius"/>
    </source>
</evidence>
<dbReference type="GO" id="GO:0000155">
    <property type="term" value="F:phosphorelay sensor kinase activity"/>
    <property type="evidence" value="ECO:0007669"/>
    <property type="project" value="InterPro"/>
</dbReference>
<keyword evidence="4" id="KW-1133">Transmembrane helix</keyword>
<dbReference type="Pfam" id="PF14689">
    <property type="entry name" value="SPOB_a"/>
    <property type="match status" value="1"/>
</dbReference>
<dbReference type="Gene3D" id="3.30.565.10">
    <property type="entry name" value="Histidine kinase-like ATPase, C-terminal domain"/>
    <property type="match status" value="1"/>
</dbReference>
<feature type="transmembrane region" description="Helical" evidence="4">
    <location>
        <begin position="64"/>
        <end position="82"/>
    </location>
</feature>
<accession>A0A371AY19</accession>
<reference evidence="7 8" key="1">
    <citation type="submission" date="2018-07" db="EMBL/GenBank/DDBJ databases">
        <title>Anaerosacharophilus polymeroproducens gen. nov. sp. nov., an anaerobic bacterium isolated from salt field.</title>
        <authorList>
            <person name="Kim W."/>
            <person name="Yang S.-H."/>
            <person name="Oh J."/>
            <person name="Lee J.-H."/>
            <person name="Kwon K.K."/>
        </authorList>
    </citation>
    <scope>NUCLEOTIDE SEQUENCE [LARGE SCALE GENOMIC DNA]</scope>
    <source>
        <strain evidence="7 8">MCWD5</strain>
    </source>
</reference>
<comment type="caution">
    <text evidence="7">The sequence shown here is derived from an EMBL/GenBank/DDBJ whole genome shotgun (WGS) entry which is preliminary data.</text>
</comment>
<feature type="domain" description="Sensor histidine kinase NatK-like C-terminal" evidence="5">
    <location>
        <begin position="336"/>
        <end position="435"/>
    </location>
</feature>
<dbReference type="PANTHER" id="PTHR40448">
    <property type="entry name" value="TWO-COMPONENT SENSOR HISTIDINE KINASE"/>
    <property type="match status" value="1"/>
</dbReference>
<dbReference type="InterPro" id="IPR039506">
    <property type="entry name" value="SPOB_a"/>
</dbReference>
<sequence>MMLDILLSFSTLFVEAFIYYRIMNYKLEFKFKNKYRIFVFLLNYGMMCLRYLVLNRIDNFTLEIIMRLLIYVNIFVLSYSFYKGSILKRTIYPFLFLLLLTSVELIVFWIWSIIFGKLPTDILKNSKTNMILIIFTKLIEIIITEFLIRNKKVSISFPKKFMRETTALAGIDLIFIIFAVVLWHMPKNSSTINNEVVISIMLGVVLSISFLTFLILYKLTKRAENDMEINMRMQHIEMSNKLNQDMTSVVVSLRSLRHDMNSHMGIVKGLLELAQYDELSKYLDSIYEDLNISNHFIIINNRVLSVLINGKMSKAMDRGINFLTSISVNKIVMSERDMCALISNIIENAIEATDKVDQNKYIKLRMKEQENQCLIYCENTYAVKPIMKGENFLTTKTDKGWHGIGIKTIKSIVEKYNGLMKVEVEKLFIISIIIPD</sequence>
<dbReference type="GO" id="GO:0042802">
    <property type="term" value="F:identical protein binding"/>
    <property type="evidence" value="ECO:0007669"/>
    <property type="project" value="TreeGrafter"/>
</dbReference>
<evidence type="ECO:0000313" key="7">
    <source>
        <dbReference type="EMBL" id="RDU24475.1"/>
    </source>
</evidence>
<evidence type="ECO:0000259" key="6">
    <source>
        <dbReference type="Pfam" id="PF14689"/>
    </source>
</evidence>
<dbReference type="Gene3D" id="1.10.287.130">
    <property type="match status" value="1"/>
</dbReference>
<feature type="transmembrane region" description="Helical" evidence="4">
    <location>
        <begin position="94"/>
        <end position="116"/>
    </location>
</feature>
<evidence type="ECO:0000256" key="1">
    <source>
        <dbReference type="ARBA" id="ARBA00022553"/>
    </source>
</evidence>
<evidence type="ECO:0000256" key="3">
    <source>
        <dbReference type="ARBA" id="ARBA00022777"/>
    </source>
</evidence>